<keyword evidence="5" id="KW-0231">Viral genome packaging</keyword>
<keyword evidence="6" id="KW-1160">Virus entry into host cell</keyword>
<proteinExistence type="predicted"/>
<evidence type="ECO:0000256" key="3">
    <source>
        <dbReference type="ARBA" id="ARBA00022612"/>
    </source>
</evidence>
<dbReference type="GO" id="GO:0046718">
    <property type="term" value="P:symbiont entry into host cell"/>
    <property type="evidence" value="ECO:0007669"/>
    <property type="project" value="UniProtKB-KW"/>
</dbReference>
<keyword evidence="4" id="KW-0946">Virion</keyword>
<name>X0TNN5_9ZZZZ</name>
<dbReference type="EMBL" id="BARS01013239">
    <property type="protein sequence ID" value="GAF94839.1"/>
    <property type="molecule type" value="Genomic_DNA"/>
</dbReference>
<dbReference type="Pfam" id="PF12236">
    <property type="entry name" value="Head-tail_con"/>
    <property type="match status" value="1"/>
</dbReference>
<protein>
    <submittedName>
        <fullName evidence="7">Uncharacterized protein</fullName>
    </submittedName>
</protein>
<organism evidence="7">
    <name type="scientific">marine sediment metagenome</name>
    <dbReference type="NCBI Taxonomy" id="412755"/>
    <lineage>
        <taxon>unclassified sequences</taxon>
        <taxon>metagenomes</taxon>
        <taxon>ecological metagenomes</taxon>
    </lineage>
</organism>
<gene>
    <name evidence="7" type="ORF">S01H1_23120</name>
</gene>
<reference evidence="7" key="1">
    <citation type="journal article" date="2014" name="Front. Microbiol.">
        <title>High frequency of phylogenetically diverse reductive dehalogenase-homologous genes in deep subseafloor sedimentary metagenomes.</title>
        <authorList>
            <person name="Kawai M."/>
            <person name="Futagami T."/>
            <person name="Toyoda A."/>
            <person name="Takaki Y."/>
            <person name="Nishi S."/>
            <person name="Hori S."/>
            <person name="Arai W."/>
            <person name="Tsubouchi T."/>
            <person name="Morono Y."/>
            <person name="Uchiyama I."/>
            <person name="Ito T."/>
            <person name="Fujiyama A."/>
            <person name="Inagaki F."/>
            <person name="Takami H."/>
        </authorList>
    </citation>
    <scope>NUCLEOTIDE SEQUENCE</scope>
    <source>
        <strain evidence="7">Expedition CK06-06</strain>
    </source>
</reference>
<sequence>LGSYQFLENSKKLVDGIVLTVQYTPRQAIEEFSEAKVGKEVMKAFNDPKKQNELFNFIYLVRPREIINRSLSQKFFGNMRWENIVVNEKEKLIVDEGGFLEFPYHSARWKRPANEKHGRGIGTEILPQIKVLDRSMRNWIDVGNRWANPPWQKHHSVTGPVRI</sequence>
<dbReference type="GO" id="GO:0044423">
    <property type="term" value="C:virion component"/>
    <property type="evidence" value="ECO:0007669"/>
    <property type="project" value="UniProtKB-KW"/>
</dbReference>
<evidence type="ECO:0000256" key="2">
    <source>
        <dbReference type="ARBA" id="ARBA00022595"/>
    </source>
</evidence>
<evidence type="ECO:0000256" key="6">
    <source>
        <dbReference type="ARBA" id="ARBA00023296"/>
    </source>
</evidence>
<feature type="non-terminal residue" evidence="7">
    <location>
        <position position="163"/>
    </location>
</feature>
<comment type="subcellular location">
    <subcellularLocation>
        <location evidence="1">Virion</location>
    </subcellularLocation>
</comment>
<comment type="caution">
    <text evidence="7">The sequence shown here is derived from an EMBL/GenBank/DDBJ whole genome shotgun (WGS) entry which is preliminary data.</text>
</comment>
<evidence type="ECO:0000256" key="5">
    <source>
        <dbReference type="ARBA" id="ARBA00023219"/>
    </source>
</evidence>
<evidence type="ECO:0000313" key="7">
    <source>
        <dbReference type="EMBL" id="GAF94839.1"/>
    </source>
</evidence>
<evidence type="ECO:0000256" key="1">
    <source>
        <dbReference type="ARBA" id="ARBA00004328"/>
    </source>
</evidence>
<dbReference type="AlphaFoldDB" id="X0TNN5"/>
<dbReference type="InterPro" id="IPR020991">
    <property type="entry name" value="Connector_podovirus"/>
</dbReference>
<feature type="non-terminal residue" evidence="7">
    <location>
        <position position="1"/>
    </location>
</feature>
<keyword evidence="2" id="KW-1162">Viral penetration into host cytoplasm</keyword>
<evidence type="ECO:0000256" key="4">
    <source>
        <dbReference type="ARBA" id="ARBA00022844"/>
    </source>
</evidence>
<keyword evidence="3" id="KW-1188">Viral release from host cell</keyword>
<accession>X0TNN5</accession>